<dbReference type="SUPFAM" id="SSF51735">
    <property type="entry name" value="NAD(P)-binding Rossmann-fold domains"/>
    <property type="match status" value="1"/>
</dbReference>
<accession>A0ABV6L032</accession>
<dbReference type="CDD" id="cd05251">
    <property type="entry name" value="NmrA_like_SDR_a"/>
    <property type="match status" value="1"/>
</dbReference>
<evidence type="ECO:0000256" key="2">
    <source>
        <dbReference type="ARBA" id="ARBA00022857"/>
    </source>
</evidence>
<reference evidence="4 5" key="1">
    <citation type="submission" date="2024-09" db="EMBL/GenBank/DDBJ databases">
        <authorList>
            <person name="Sun Q."/>
            <person name="Mori K."/>
        </authorList>
    </citation>
    <scope>NUCLEOTIDE SEQUENCE [LARGE SCALE GENOMIC DNA]</scope>
    <source>
        <strain evidence="4 5">NCAIM B.02415</strain>
    </source>
</reference>
<protein>
    <submittedName>
        <fullName evidence="4">NmrA/HSCARG family protein</fullName>
    </submittedName>
</protein>
<keyword evidence="2" id="KW-0521">NADP</keyword>
<dbReference type="Proteomes" id="UP001589828">
    <property type="component" value="Unassembled WGS sequence"/>
</dbReference>
<dbReference type="Gene3D" id="3.40.50.720">
    <property type="entry name" value="NAD(P)-binding Rossmann-like Domain"/>
    <property type="match status" value="1"/>
</dbReference>
<proteinExistence type="inferred from homology"/>
<evidence type="ECO:0000313" key="5">
    <source>
        <dbReference type="Proteomes" id="UP001589828"/>
    </source>
</evidence>
<sequence length="296" mass="32918">MNFKRKIIICGATGNQGGAVAAAMLAEGIWNVVALTRDPQSVAAFRLAAVGASVLKADTRDLSSLVQAFAGAYGVFGLTQPWCALKGEYDIESEIIQGKNIIWACKQAKVSHLIFSSFISFADGRTGVSFIDSKLRLENILSNQDIPYTILQSAVYMEHIDWQNDSKDAGTVSGNYAAKSLIPYTALRDIGRCAAFIFAEPGKFIRRTIQVTGDVLSGEMIAEILTRLTSRAYRYRSRSKLWLWFFRPETFRLRLYLERSRGYQPAGSAALKMNSMEFPFKNTTVAEFFKRKLSGL</sequence>
<evidence type="ECO:0000313" key="4">
    <source>
        <dbReference type="EMBL" id="MFC0513089.1"/>
    </source>
</evidence>
<evidence type="ECO:0000256" key="1">
    <source>
        <dbReference type="ARBA" id="ARBA00006328"/>
    </source>
</evidence>
<dbReference type="Gene3D" id="3.90.25.10">
    <property type="entry name" value="UDP-galactose 4-epimerase, domain 1"/>
    <property type="match status" value="1"/>
</dbReference>
<dbReference type="InterPro" id="IPR051164">
    <property type="entry name" value="NmrA-like_oxidored"/>
</dbReference>
<dbReference type="RefSeq" id="WP_377020962.1">
    <property type="nucleotide sequence ID" value="NZ_JBHLTS010000004.1"/>
</dbReference>
<organism evidence="4 5">
    <name type="scientific">Mucilaginibacter angelicae</name>
    <dbReference type="NCBI Taxonomy" id="869718"/>
    <lineage>
        <taxon>Bacteria</taxon>
        <taxon>Pseudomonadati</taxon>
        <taxon>Bacteroidota</taxon>
        <taxon>Sphingobacteriia</taxon>
        <taxon>Sphingobacteriales</taxon>
        <taxon>Sphingobacteriaceae</taxon>
        <taxon>Mucilaginibacter</taxon>
    </lineage>
</organism>
<dbReference type="InterPro" id="IPR008030">
    <property type="entry name" value="NmrA-like"/>
</dbReference>
<dbReference type="PANTHER" id="PTHR42748:SF7">
    <property type="entry name" value="NMRA LIKE REDOX SENSOR 1-RELATED"/>
    <property type="match status" value="1"/>
</dbReference>
<dbReference type="PANTHER" id="PTHR42748">
    <property type="entry name" value="NITROGEN METABOLITE REPRESSION PROTEIN NMRA FAMILY MEMBER"/>
    <property type="match status" value="1"/>
</dbReference>
<dbReference type="Pfam" id="PF05368">
    <property type="entry name" value="NmrA"/>
    <property type="match status" value="1"/>
</dbReference>
<comment type="similarity">
    <text evidence="1">Belongs to the NmrA-type oxidoreductase family.</text>
</comment>
<gene>
    <name evidence="4" type="ORF">ACFFGT_02720</name>
</gene>
<dbReference type="EMBL" id="JBHLTS010000004">
    <property type="protein sequence ID" value="MFC0513089.1"/>
    <property type="molecule type" value="Genomic_DNA"/>
</dbReference>
<comment type="caution">
    <text evidence="4">The sequence shown here is derived from an EMBL/GenBank/DDBJ whole genome shotgun (WGS) entry which is preliminary data.</text>
</comment>
<name>A0ABV6L032_9SPHI</name>
<dbReference type="InterPro" id="IPR036291">
    <property type="entry name" value="NAD(P)-bd_dom_sf"/>
</dbReference>
<evidence type="ECO:0000259" key="3">
    <source>
        <dbReference type="Pfam" id="PF05368"/>
    </source>
</evidence>
<keyword evidence="5" id="KW-1185">Reference proteome</keyword>
<feature type="domain" description="NmrA-like" evidence="3">
    <location>
        <begin position="4"/>
        <end position="236"/>
    </location>
</feature>